<dbReference type="EMBL" id="WSZM01000706">
    <property type="protein sequence ID" value="KAF4030182.1"/>
    <property type="molecule type" value="Genomic_DNA"/>
</dbReference>
<evidence type="ECO:0000313" key="3">
    <source>
        <dbReference type="EMBL" id="KAF4137317.1"/>
    </source>
</evidence>
<reference evidence="2" key="1">
    <citation type="submission" date="2020-04" db="EMBL/GenBank/DDBJ databases">
        <title>Hybrid Assembly of Korean Phytophthora infestans isolates.</title>
        <authorList>
            <person name="Prokchorchik M."/>
            <person name="Lee Y."/>
            <person name="Seo J."/>
            <person name="Cho J.-H."/>
            <person name="Park Y.-E."/>
            <person name="Jang D.-C."/>
            <person name="Im J.-S."/>
            <person name="Choi J.-G."/>
            <person name="Park H.-J."/>
            <person name="Lee G.-B."/>
            <person name="Lee Y.-G."/>
            <person name="Hong S.-Y."/>
            <person name="Cho K."/>
            <person name="Sohn K.H."/>
        </authorList>
    </citation>
    <scope>NUCLEOTIDE SEQUENCE</scope>
    <source>
        <strain evidence="2">KR_1_A1</strain>
        <strain evidence="3">KR_2_A2</strain>
    </source>
</reference>
<evidence type="ECO:0000313" key="1">
    <source>
        <dbReference type="EMBL" id="KAF4030182.1"/>
    </source>
</evidence>
<evidence type="ECO:0000313" key="5">
    <source>
        <dbReference type="Proteomes" id="UP000602510"/>
    </source>
</evidence>
<evidence type="ECO:0000313" key="2">
    <source>
        <dbReference type="EMBL" id="KAF4030183.1"/>
    </source>
</evidence>
<dbReference type="EMBL" id="JAACNO010001835">
    <property type="protein sequence ID" value="KAF4137318.1"/>
    <property type="molecule type" value="Genomic_DNA"/>
</dbReference>
<sequence length="64" mass="7120">MCTIGEDKVVIEICNASTDECWARKRTVMALASVVPKSDFGYVTRPQKESLMVQAYQRKVLGAP</sequence>
<dbReference type="Proteomes" id="UP000704712">
    <property type="component" value="Unassembled WGS sequence"/>
</dbReference>
<evidence type="ECO:0000313" key="4">
    <source>
        <dbReference type="EMBL" id="KAF4137318.1"/>
    </source>
</evidence>
<dbReference type="AlphaFoldDB" id="A0A833W525"/>
<name>A0A833W525_PHYIN</name>
<accession>A0A833W525</accession>
<proteinExistence type="predicted"/>
<organism evidence="2 5">
    <name type="scientific">Phytophthora infestans</name>
    <name type="common">Potato late blight agent</name>
    <name type="synonym">Botrytis infestans</name>
    <dbReference type="NCBI Taxonomy" id="4787"/>
    <lineage>
        <taxon>Eukaryota</taxon>
        <taxon>Sar</taxon>
        <taxon>Stramenopiles</taxon>
        <taxon>Oomycota</taxon>
        <taxon>Peronosporomycetes</taxon>
        <taxon>Peronosporales</taxon>
        <taxon>Peronosporaceae</taxon>
        <taxon>Phytophthora</taxon>
    </lineage>
</organism>
<dbReference type="EMBL" id="JAACNO010001835">
    <property type="protein sequence ID" value="KAF4137317.1"/>
    <property type="molecule type" value="Genomic_DNA"/>
</dbReference>
<dbReference type="EMBL" id="WSZM01000706">
    <property type="protein sequence ID" value="KAF4030183.1"/>
    <property type="molecule type" value="Genomic_DNA"/>
</dbReference>
<comment type="caution">
    <text evidence="2">The sequence shown here is derived from an EMBL/GenBank/DDBJ whole genome shotgun (WGS) entry which is preliminary data.</text>
</comment>
<keyword evidence="5" id="KW-1185">Reference proteome</keyword>
<dbReference type="Proteomes" id="UP000602510">
    <property type="component" value="Unassembled WGS sequence"/>
</dbReference>
<protein>
    <submittedName>
        <fullName evidence="2">Uncharacterized protein</fullName>
    </submittedName>
</protein>
<gene>
    <name evidence="1" type="ORF">GN244_ATG18052</name>
    <name evidence="2" type="ORF">GN244_ATG18053</name>
    <name evidence="3" type="ORF">GN958_ATG13486</name>
    <name evidence="4" type="ORF">GN958_ATG13487</name>
</gene>